<organism evidence="2 3">
    <name type="scientific">Eumeta variegata</name>
    <name type="common">Bagworm moth</name>
    <name type="synonym">Eumeta japonica</name>
    <dbReference type="NCBI Taxonomy" id="151549"/>
    <lineage>
        <taxon>Eukaryota</taxon>
        <taxon>Metazoa</taxon>
        <taxon>Ecdysozoa</taxon>
        <taxon>Arthropoda</taxon>
        <taxon>Hexapoda</taxon>
        <taxon>Insecta</taxon>
        <taxon>Pterygota</taxon>
        <taxon>Neoptera</taxon>
        <taxon>Endopterygota</taxon>
        <taxon>Lepidoptera</taxon>
        <taxon>Glossata</taxon>
        <taxon>Ditrysia</taxon>
        <taxon>Tineoidea</taxon>
        <taxon>Psychidae</taxon>
        <taxon>Oiketicinae</taxon>
        <taxon>Eumeta</taxon>
    </lineage>
</organism>
<feature type="compositionally biased region" description="Basic and acidic residues" evidence="1">
    <location>
        <begin position="146"/>
        <end position="155"/>
    </location>
</feature>
<dbReference type="AlphaFoldDB" id="A0A4C1SRL2"/>
<gene>
    <name evidence="2" type="ORF">EVAR_91007_1</name>
</gene>
<protein>
    <submittedName>
        <fullName evidence="2">Uncharacterized protein</fullName>
    </submittedName>
</protein>
<evidence type="ECO:0000313" key="2">
    <source>
        <dbReference type="EMBL" id="GBP03868.1"/>
    </source>
</evidence>
<feature type="compositionally biased region" description="Polar residues" evidence="1">
    <location>
        <begin position="110"/>
        <end position="136"/>
    </location>
</feature>
<keyword evidence="3" id="KW-1185">Reference proteome</keyword>
<proteinExistence type="predicted"/>
<evidence type="ECO:0000313" key="3">
    <source>
        <dbReference type="Proteomes" id="UP000299102"/>
    </source>
</evidence>
<dbReference type="Proteomes" id="UP000299102">
    <property type="component" value="Unassembled WGS sequence"/>
</dbReference>
<accession>A0A4C1SRL2</accession>
<evidence type="ECO:0000256" key="1">
    <source>
        <dbReference type="SAM" id="MobiDB-lite"/>
    </source>
</evidence>
<comment type="caution">
    <text evidence="2">The sequence shown here is derived from an EMBL/GenBank/DDBJ whole genome shotgun (WGS) entry which is preliminary data.</text>
</comment>
<dbReference type="EMBL" id="BGZK01003704">
    <property type="protein sequence ID" value="GBP03868.1"/>
    <property type="molecule type" value="Genomic_DNA"/>
</dbReference>
<reference evidence="2 3" key="1">
    <citation type="journal article" date="2019" name="Commun. Biol.">
        <title>The bagworm genome reveals a unique fibroin gene that provides high tensile strength.</title>
        <authorList>
            <person name="Kono N."/>
            <person name="Nakamura H."/>
            <person name="Ohtoshi R."/>
            <person name="Tomita M."/>
            <person name="Numata K."/>
            <person name="Arakawa K."/>
        </authorList>
    </citation>
    <scope>NUCLEOTIDE SEQUENCE [LARGE SCALE GENOMIC DNA]</scope>
</reference>
<feature type="region of interest" description="Disordered" evidence="1">
    <location>
        <begin position="110"/>
        <end position="155"/>
    </location>
</feature>
<sequence length="155" mass="18056">MERRRNANDGDHIRPQRPTIYAQALQIVKTKYKGAAQLLANHGTIFNFYAIRDRLDKAYADTRPLYKENSRKHLATNNVISINKDINHNRGQNLGQDHLSIIFNLEHNSTNHKVQQSQPPEPMDTSSGNTAYRQPTSPNPFYHQPWKREEWELPK</sequence>
<name>A0A4C1SRL2_EUMVA</name>